<evidence type="ECO:0000259" key="4">
    <source>
        <dbReference type="Pfam" id="PF00717"/>
    </source>
</evidence>
<dbReference type="AlphaFoldDB" id="A0A175Y5N3"/>
<sequence length="140" mass="15263">MAAEQLDLVGIQQIDLAYGMGATFADGPVESELLRFPRSWVQAITSSPPALLTWASGRGDSMAPTIHDGDIVLLDRSQRQILEQDALWAFTVGDLGAIKRLRVKGDRVVILSDNPSVPPDEEPANEVNIVARVIFIGRRT</sequence>
<dbReference type="RefSeq" id="WP_017977853.1">
    <property type="nucleotide sequence ID" value="NZ_CP017578.1"/>
</dbReference>
<dbReference type="PANTHER" id="PTHR40661">
    <property type="match status" value="1"/>
</dbReference>
<dbReference type="InterPro" id="IPR036286">
    <property type="entry name" value="LexA/Signal_pep-like_sf"/>
</dbReference>
<dbReference type="OrthoDB" id="6867563at2"/>
<dbReference type="Pfam" id="PF00717">
    <property type="entry name" value="Peptidase_S24"/>
    <property type="match status" value="1"/>
</dbReference>
<dbReference type="STRING" id="621456.BJP26_06880"/>
<evidence type="ECO:0000256" key="2">
    <source>
        <dbReference type="ARBA" id="ARBA00023125"/>
    </source>
</evidence>
<organism evidence="5 6">
    <name type="scientific">Sphingomonas melonis TY</name>
    <dbReference type="NCBI Taxonomy" id="621456"/>
    <lineage>
        <taxon>Bacteria</taxon>
        <taxon>Pseudomonadati</taxon>
        <taxon>Pseudomonadota</taxon>
        <taxon>Alphaproteobacteria</taxon>
        <taxon>Sphingomonadales</taxon>
        <taxon>Sphingomonadaceae</taxon>
        <taxon>Sphingomonas</taxon>
    </lineage>
</organism>
<proteinExistence type="predicted"/>
<evidence type="ECO:0000256" key="1">
    <source>
        <dbReference type="ARBA" id="ARBA00023015"/>
    </source>
</evidence>
<dbReference type="GO" id="GO:0003677">
    <property type="term" value="F:DNA binding"/>
    <property type="evidence" value="ECO:0007669"/>
    <property type="project" value="UniProtKB-KW"/>
</dbReference>
<evidence type="ECO:0000313" key="6">
    <source>
        <dbReference type="Proteomes" id="UP000078460"/>
    </source>
</evidence>
<gene>
    <name evidence="5" type="ORF">AVM11_14910</name>
</gene>
<dbReference type="KEGG" id="smy:BJP26_06880"/>
<dbReference type="SUPFAM" id="SSF51306">
    <property type="entry name" value="LexA/Signal peptidase"/>
    <property type="match status" value="1"/>
</dbReference>
<protein>
    <recommendedName>
        <fullName evidence="4">Peptidase S24/S26A/S26B/S26C domain-containing protein</fullName>
    </recommendedName>
</protein>
<evidence type="ECO:0000313" key="5">
    <source>
        <dbReference type="EMBL" id="KZB96122.1"/>
    </source>
</evidence>
<keyword evidence="3" id="KW-0804">Transcription</keyword>
<dbReference type="PANTHER" id="PTHR40661:SF3">
    <property type="entry name" value="FELS-1 PROPHAGE TRANSCRIPTIONAL REGULATOR"/>
    <property type="match status" value="1"/>
</dbReference>
<accession>A0A175Y5N3</accession>
<dbReference type="InterPro" id="IPR015927">
    <property type="entry name" value="Peptidase_S24_S26A/B/C"/>
</dbReference>
<comment type="caution">
    <text evidence="5">The sequence shown here is derived from an EMBL/GenBank/DDBJ whole genome shotgun (WGS) entry which is preliminary data.</text>
</comment>
<evidence type="ECO:0000256" key="3">
    <source>
        <dbReference type="ARBA" id="ARBA00023163"/>
    </source>
</evidence>
<keyword evidence="2" id="KW-0238">DNA-binding</keyword>
<dbReference type="Gene3D" id="2.10.109.10">
    <property type="entry name" value="Umud Fragment, subunit A"/>
    <property type="match status" value="1"/>
</dbReference>
<feature type="domain" description="Peptidase S24/S26A/S26B/S26C" evidence="4">
    <location>
        <begin position="16"/>
        <end position="134"/>
    </location>
</feature>
<keyword evidence="1" id="KW-0805">Transcription regulation</keyword>
<keyword evidence="6" id="KW-1185">Reference proteome</keyword>
<name>A0A175Y5N3_9SPHN</name>
<dbReference type="EMBL" id="LQCK02000006">
    <property type="protein sequence ID" value="KZB96122.1"/>
    <property type="molecule type" value="Genomic_DNA"/>
</dbReference>
<dbReference type="CDD" id="cd06529">
    <property type="entry name" value="S24_LexA-like"/>
    <property type="match status" value="1"/>
</dbReference>
<dbReference type="Proteomes" id="UP000078460">
    <property type="component" value="Unassembled WGS sequence"/>
</dbReference>
<reference evidence="5" key="1">
    <citation type="submission" date="2016-03" db="EMBL/GenBank/DDBJ databases">
        <title>Sphingomonas melonis TY, whole genome shotgun sequencing.</title>
        <authorList>
            <person name="Wang H."/>
            <person name="Zhu P."/>
        </authorList>
    </citation>
    <scope>NUCLEOTIDE SEQUENCE [LARGE SCALE GENOMIC DNA]</scope>
    <source>
        <strain evidence="5">TY</strain>
    </source>
</reference>
<dbReference type="InterPro" id="IPR039418">
    <property type="entry name" value="LexA-like"/>
</dbReference>